<dbReference type="PANTHER" id="PTHR42953:SF3">
    <property type="entry name" value="HIGH-AFFINITY ZINC UPTAKE SYSTEM PROTEIN ZNUA"/>
    <property type="match status" value="1"/>
</dbReference>
<sequence length="306" mass="34482">MKRQFRISLVILLSCFLVSCGLKTNSQNENKGMSIVTSFYPMYAMTKAISGELNDVRMIQSSAGIHSFEPSVNDVSAIYDADLFIYHSHTLESWAKNLHPNLKKSKVDVFEASASLKLDRVSGLEDVPETPGIDPATLYDPHTWTDPVLASEEAHNIAKKLAKKDPKHKKIYMGNAQKFKDKSMALTKEYKSKFANTKAKTFVTQHTAFSYLAKRFGLKQLGISGISNDREPSPRQLTEIEDFVRHYKVKTIFAEDNVNPKIAKTIAKATGAKMDTLSPLESVPKNDRSYLENLQLNLEKLYQQLK</sequence>
<dbReference type="GO" id="GO:0046872">
    <property type="term" value="F:metal ion binding"/>
    <property type="evidence" value="ECO:0007669"/>
    <property type="project" value="InterPro"/>
</dbReference>
<gene>
    <name evidence="6" type="ORF">STRUR_1274</name>
</gene>
<dbReference type="RefSeq" id="WP_006738630.1">
    <property type="nucleotide sequence ID" value="NZ_AEUZ02000001.1"/>
</dbReference>
<name>G5KGF6_9STRE</name>
<dbReference type="EMBL" id="AEUZ02000001">
    <property type="protein sequence ID" value="EHJ55847.1"/>
    <property type="molecule type" value="Genomic_DNA"/>
</dbReference>
<evidence type="ECO:0000256" key="4">
    <source>
        <dbReference type="RuleBase" id="RU003512"/>
    </source>
</evidence>
<dbReference type="InterPro" id="IPR006127">
    <property type="entry name" value="ZnuA-like"/>
</dbReference>
<evidence type="ECO:0000313" key="7">
    <source>
        <dbReference type="Proteomes" id="UP000005388"/>
    </source>
</evidence>
<comment type="caution">
    <text evidence="6">The sequence shown here is derived from an EMBL/GenBank/DDBJ whole genome shotgun (WGS) entry which is preliminary data.</text>
</comment>
<dbReference type="PRINTS" id="PR00690">
    <property type="entry name" value="ADHESNFAMILY"/>
</dbReference>
<evidence type="ECO:0000256" key="5">
    <source>
        <dbReference type="SAM" id="SignalP"/>
    </source>
</evidence>
<accession>G5KGF6</accession>
<feature type="signal peptide" evidence="5">
    <location>
        <begin position="1"/>
        <end position="24"/>
    </location>
</feature>
<proteinExistence type="inferred from homology"/>
<dbReference type="Proteomes" id="UP000005388">
    <property type="component" value="Unassembled WGS sequence"/>
</dbReference>
<dbReference type="Pfam" id="PF01297">
    <property type="entry name" value="ZnuA"/>
    <property type="match status" value="1"/>
</dbReference>
<keyword evidence="7" id="KW-1185">Reference proteome</keyword>
<dbReference type="PROSITE" id="PS51257">
    <property type="entry name" value="PROKAR_LIPOPROTEIN"/>
    <property type="match status" value="1"/>
</dbReference>
<keyword evidence="2 4" id="KW-0813">Transport</keyword>
<protein>
    <submittedName>
        <fullName evidence="6">Periplasmic solute-binding family protein</fullName>
    </submittedName>
</protein>
<dbReference type="PRINTS" id="PR00691">
    <property type="entry name" value="ADHESINB"/>
</dbReference>
<dbReference type="InterPro" id="IPR006129">
    <property type="entry name" value="AdhesinB"/>
</dbReference>
<evidence type="ECO:0000313" key="6">
    <source>
        <dbReference type="EMBL" id="EHJ55847.1"/>
    </source>
</evidence>
<evidence type="ECO:0000256" key="3">
    <source>
        <dbReference type="ARBA" id="ARBA00022729"/>
    </source>
</evidence>
<dbReference type="GO" id="GO:0007155">
    <property type="term" value="P:cell adhesion"/>
    <property type="evidence" value="ECO:0007669"/>
    <property type="project" value="InterPro"/>
</dbReference>
<dbReference type="AlphaFoldDB" id="G5KGF6"/>
<dbReference type="InterPro" id="IPR006128">
    <property type="entry name" value="Lipoprotein_PsaA-like"/>
</dbReference>
<dbReference type="PANTHER" id="PTHR42953">
    <property type="entry name" value="HIGH-AFFINITY ZINC UPTAKE SYSTEM PROTEIN ZNUA-RELATED"/>
    <property type="match status" value="1"/>
</dbReference>
<dbReference type="Gene3D" id="3.40.50.1980">
    <property type="entry name" value="Nitrogenase molybdenum iron protein domain"/>
    <property type="match status" value="2"/>
</dbReference>
<keyword evidence="3 5" id="KW-0732">Signal</keyword>
<dbReference type="STRING" id="764291.STRUR_1274"/>
<dbReference type="eggNOG" id="COG0803">
    <property type="taxonomic scope" value="Bacteria"/>
</dbReference>
<reference evidence="6 7" key="1">
    <citation type="journal article" date="2014" name="Int. J. Syst. Evol. Microbiol.">
        <title>Phylogenomics and the dynamic genome evolution of the genus Streptococcus.</title>
        <authorList>
            <consortium name="The Broad Institute Genome Sequencing Platform"/>
            <person name="Richards V.P."/>
            <person name="Palmer S.R."/>
            <person name="Pavinski Bitar P.D."/>
            <person name="Qin X."/>
            <person name="Weinstock G.M."/>
            <person name="Highlander S.K."/>
            <person name="Town C.D."/>
            <person name="Burne R.A."/>
            <person name="Stanhope M.J."/>
        </authorList>
    </citation>
    <scope>NUCLEOTIDE SEQUENCE [LARGE SCALE GENOMIC DNA]</scope>
    <source>
        <strain evidence="6 7">2285-97</strain>
    </source>
</reference>
<evidence type="ECO:0000256" key="1">
    <source>
        <dbReference type="ARBA" id="ARBA00011028"/>
    </source>
</evidence>
<comment type="similarity">
    <text evidence="1 4">Belongs to the bacterial solute-binding protein 9 family.</text>
</comment>
<feature type="chain" id="PRO_5038653227" evidence="5">
    <location>
        <begin position="25"/>
        <end position="306"/>
    </location>
</feature>
<dbReference type="SUPFAM" id="SSF53807">
    <property type="entry name" value="Helical backbone' metal receptor"/>
    <property type="match status" value="1"/>
</dbReference>
<evidence type="ECO:0000256" key="2">
    <source>
        <dbReference type="ARBA" id="ARBA00022448"/>
    </source>
</evidence>
<dbReference type="GO" id="GO:0030001">
    <property type="term" value="P:metal ion transport"/>
    <property type="evidence" value="ECO:0007669"/>
    <property type="project" value="InterPro"/>
</dbReference>
<dbReference type="InterPro" id="IPR050492">
    <property type="entry name" value="Bact_metal-bind_prot9"/>
</dbReference>
<organism evidence="6 7">
    <name type="scientific">Streptococcus urinalis 2285-97</name>
    <dbReference type="NCBI Taxonomy" id="764291"/>
    <lineage>
        <taxon>Bacteria</taxon>
        <taxon>Bacillati</taxon>
        <taxon>Bacillota</taxon>
        <taxon>Bacilli</taxon>
        <taxon>Lactobacillales</taxon>
        <taxon>Streptococcaceae</taxon>
        <taxon>Streptococcus</taxon>
    </lineage>
</organism>